<gene>
    <name evidence="9" type="ORF">GSLYS_00020510001</name>
</gene>
<dbReference type="Pfam" id="PF00171">
    <property type="entry name" value="Aldedh"/>
    <property type="match status" value="1"/>
</dbReference>
<evidence type="ECO:0000313" key="10">
    <source>
        <dbReference type="Proteomes" id="UP001497497"/>
    </source>
</evidence>
<dbReference type="InterPro" id="IPR016163">
    <property type="entry name" value="Ald_DH_C"/>
</dbReference>
<dbReference type="InterPro" id="IPR015590">
    <property type="entry name" value="Aldehyde_DH_dom"/>
</dbReference>
<sequence>MTNQVASSVKIQFSQLFINNEFVDSVNKRRIPVINPSTEEIICEVQAAEKEDVDLAVTAARQAFKLNSPWRTMDASKRGTLIGKLASLIERDSEYLASLDALDNGKPYLNALDDVSSSIDLFNYYAGWCDKICGKTIPVDGNYFTYTRHEPVGVCGQIIPWNYPLAMLAWKLGPALACGNTVVLKPSELTPLSALYCAHLIKEAGFPPGVINIVPGYGNTAGEAITSHMDIDKVAFTGSTETGRKVMTAAAQSNLKRVSLELGGKSPLIIFADCDVDFAVKCAHGAIMTNVGQNCVAGSRTFVQDTIYEEFVQKSKELAETRVVGDAFDPNTQQGPIINKSQLEKVLGFIKKGQEEGARLVYGGKRLGSKGYFVQPTVFADVKDDMSIATDEIFGPVQSIIKFSDPDEVIERANRTKYGLAAGVITNDINKAFKISQSLQAGSVWVNCYDIVSSQTPFGGFKQSGQGREVGEYALQLYTEIKTVTVQIPEKNS</sequence>
<dbReference type="Gene3D" id="3.40.309.10">
    <property type="entry name" value="Aldehyde Dehydrogenase, Chain A, domain 2"/>
    <property type="match status" value="1"/>
</dbReference>
<dbReference type="InterPro" id="IPR016162">
    <property type="entry name" value="Ald_DH_N"/>
</dbReference>
<feature type="domain" description="Aldehyde dehydrogenase" evidence="8">
    <location>
        <begin position="23"/>
        <end position="484"/>
    </location>
</feature>
<evidence type="ECO:0000259" key="8">
    <source>
        <dbReference type="Pfam" id="PF00171"/>
    </source>
</evidence>
<keyword evidence="3 7" id="KW-0560">Oxidoreductase</keyword>
<dbReference type="EMBL" id="CAXITT010000913">
    <property type="protein sequence ID" value="CAL1547185.1"/>
    <property type="molecule type" value="Genomic_DNA"/>
</dbReference>
<keyword evidence="2" id="KW-0273">Eye lens protein</keyword>
<comment type="similarity">
    <text evidence="1 7">Belongs to the aldehyde dehydrogenase family.</text>
</comment>
<evidence type="ECO:0000256" key="1">
    <source>
        <dbReference type="ARBA" id="ARBA00009986"/>
    </source>
</evidence>
<organism evidence="9 10">
    <name type="scientific">Lymnaea stagnalis</name>
    <name type="common">Great pond snail</name>
    <name type="synonym">Helix stagnalis</name>
    <dbReference type="NCBI Taxonomy" id="6523"/>
    <lineage>
        <taxon>Eukaryota</taxon>
        <taxon>Metazoa</taxon>
        <taxon>Spiralia</taxon>
        <taxon>Lophotrochozoa</taxon>
        <taxon>Mollusca</taxon>
        <taxon>Gastropoda</taxon>
        <taxon>Heterobranchia</taxon>
        <taxon>Euthyneura</taxon>
        <taxon>Panpulmonata</taxon>
        <taxon>Hygrophila</taxon>
        <taxon>Lymnaeoidea</taxon>
        <taxon>Lymnaeidae</taxon>
        <taxon>Lymnaea</taxon>
    </lineage>
</organism>
<dbReference type="PANTHER" id="PTHR11699">
    <property type="entry name" value="ALDEHYDE DEHYDROGENASE-RELATED"/>
    <property type="match status" value="1"/>
</dbReference>
<accession>A0AAV2IM54</accession>
<evidence type="ECO:0000256" key="3">
    <source>
        <dbReference type="ARBA" id="ARBA00023002"/>
    </source>
</evidence>
<dbReference type="Proteomes" id="UP001497497">
    <property type="component" value="Unassembled WGS sequence"/>
</dbReference>
<dbReference type="InterPro" id="IPR029510">
    <property type="entry name" value="Ald_DH_CS_GLU"/>
</dbReference>
<dbReference type="FunFam" id="3.40.309.10:FF:000001">
    <property type="entry name" value="Mitochondrial aldehyde dehydrogenase 2"/>
    <property type="match status" value="1"/>
</dbReference>
<evidence type="ECO:0000313" key="9">
    <source>
        <dbReference type="EMBL" id="CAL1547185.1"/>
    </source>
</evidence>
<dbReference type="InterPro" id="IPR016161">
    <property type="entry name" value="Ald_DH/histidinol_DH"/>
</dbReference>
<dbReference type="Gene3D" id="3.40.605.10">
    <property type="entry name" value="Aldehyde Dehydrogenase, Chain A, domain 1"/>
    <property type="match status" value="1"/>
</dbReference>
<evidence type="ECO:0000256" key="5">
    <source>
        <dbReference type="ARBA" id="ARBA00068070"/>
    </source>
</evidence>
<evidence type="ECO:0000256" key="2">
    <source>
        <dbReference type="ARBA" id="ARBA00022613"/>
    </source>
</evidence>
<proteinExistence type="inferred from homology"/>
<dbReference type="GO" id="GO:0016620">
    <property type="term" value="F:oxidoreductase activity, acting on the aldehyde or oxo group of donors, NAD or NADP as acceptor"/>
    <property type="evidence" value="ECO:0007669"/>
    <property type="project" value="InterPro"/>
</dbReference>
<comment type="caution">
    <text evidence="9">The sequence shown here is derived from an EMBL/GenBank/DDBJ whole genome shotgun (WGS) entry which is preliminary data.</text>
</comment>
<evidence type="ECO:0000256" key="7">
    <source>
        <dbReference type="RuleBase" id="RU003345"/>
    </source>
</evidence>
<evidence type="ECO:0000256" key="4">
    <source>
        <dbReference type="ARBA" id="ARBA00053286"/>
    </source>
</evidence>
<dbReference type="PROSITE" id="PS00687">
    <property type="entry name" value="ALDEHYDE_DEHYDR_GLU"/>
    <property type="match status" value="1"/>
</dbReference>
<protein>
    <recommendedName>
        <fullName evidence="5">Omega-crystallin</fullName>
    </recommendedName>
</protein>
<name>A0AAV2IM54_LYMST</name>
<dbReference type="GO" id="GO:0005212">
    <property type="term" value="F:structural constituent of eye lens"/>
    <property type="evidence" value="ECO:0007669"/>
    <property type="project" value="UniProtKB-KW"/>
</dbReference>
<reference evidence="9 10" key="1">
    <citation type="submission" date="2024-04" db="EMBL/GenBank/DDBJ databases">
        <authorList>
            <consortium name="Genoscope - CEA"/>
            <person name="William W."/>
        </authorList>
    </citation>
    <scope>NUCLEOTIDE SEQUENCE [LARGE SCALE GENOMIC DNA]</scope>
</reference>
<dbReference type="FunFam" id="3.40.605.10:FF:000050">
    <property type="entry name" value="Aldehyde dehydrogenase, mitochondrial"/>
    <property type="match status" value="1"/>
</dbReference>
<feature type="active site" evidence="6">
    <location>
        <position position="261"/>
    </location>
</feature>
<evidence type="ECO:0000256" key="6">
    <source>
        <dbReference type="PROSITE-ProRule" id="PRU10007"/>
    </source>
</evidence>
<dbReference type="CDD" id="cd07141">
    <property type="entry name" value="ALDH_F1AB_F2_RALDH1"/>
    <property type="match status" value="1"/>
</dbReference>
<comment type="function">
    <text evidence="4">Omega-crystallins are structural components of squids and octopi eye lens. Contains relatively little if any DHAL activity.</text>
</comment>
<dbReference type="AlphaFoldDB" id="A0AAV2IM54"/>
<keyword evidence="10" id="KW-1185">Reference proteome</keyword>
<dbReference type="SUPFAM" id="SSF53720">
    <property type="entry name" value="ALDH-like"/>
    <property type="match status" value="1"/>
</dbReference>